<evidence type="ECO:0000256" key="3">
    <source>
        <dbReference type="ARBA" id="ARBA00023224"/>
    </source>
</evidence>
<feature type="compositionally biased region" description="Basic and acidic residues" evidence="6">
    <location>
        <begin position="21"/>
        <end position="31"/>
    </location>
</feature>
<dbReference type="EMBL" id="JANKHO010000473">
    <property type="protein sequence ID" value="KAJ3509482.1"/>
    <property type="molecule type" value="Genomic_DNA"/>
</dbReference>
<dbReference type="GO" id="GO:0031683">
    <property type="term" value="F:G-protein beta/gamma-subunit complex binding"/>
    <property type="evidence" value="ECO:0007669"/>
    <property type="project" value="InterPro"/>
</dbReference>
<feature type="region of interest" description="Disordered" evidence="6">
    <location>
        <begin position="1"/>
        <end position="31"/>
    </location>
</feature>
<dbReference type="GO" id="GO:0005737">
    <property type="term" value="C:cytoplasm"/>
    <property type="evidence" value="ECO:0007669"/>
    <property type="project" value="TreeGrafter"/>
</dbReference>
<dbReference type="GO" id="GO:0005834">
    <property type="term" value="C:heterotrimeric G-protein complex"/>
    <property type="evidence" value="ECO:0007669"/>
    <property type="project" value="TreeGrafter"/>
</dbReference>
<dbReference type="Gene3D" id="3.40.50.300">
    <property type="entry name" value="P-loop containing nucleotide triphosphate hydrolases"/>
    <property type="match status" value="1"/>
</dbReference>
<dbReference type="InterPro" id="IPR027417">
    <property type="entry name" value="P-loop_NTPase"/>
</dbReference>
<evidence type="ECO:0000313" key="7">
    <source>
        <dbReference type="EMBL" id="KAJ3509482.1"/>
    </source>
</evidence>
<dbReference type="GO" id="GO:0001664">
    <property type="term" value="F:G protein-coupled receptor binding"/>
    <property type="evidence" value="ECO:0007669"/>
    <property type="project" value="TreeGrafter"/>
</dbReference>
<keyword evidence="3" id="KW-0807">Transducer</keyword>
<evidence type="ECO:0000256" key="6">
    <source>
        <dbReference type="SAM" id="MobiDB-lite"/>
    </source>
</evidence>
<feature type="compositionally biased region" description="Basic residues" evidence="6">
    <location>
        <begin position="154"/>
        <end position="166"/>
    </location>
</feature>
<accession>A0A9W8MXF1</accession>
<comment type="caution">
    <text evidence="7">The sequence shown here is derived from an EMBL/GenBank/DDBJ whole genome shotgun (WGS) entry which is preliminary data.</text>
</comment>
<dbReference type="PANTHER" id="PTHR10218:SF360">
    <property type="entry name" value="GUANINE NUCLEOTIDE-BINDING PROTEIN SUBUNIT ALPHA HOMOLOG"/>
    <property type="match status" value="1"/>
</dbReference>
<dbReference type="Proteomes" id="UP001148786">
    <property type="component" value="Unassembled WGS sequence"/>
</dbReference>
<keyword evidence="5" id="KW-0479">Metal-binding</keyword>
<proteinExistence type="predicted"/>
<feature type="binding site" evidence="5">
    <location>
        <position position="72"/>
    </location>
    <ligand>
        <name>Mg(2+)</name>
        <dbReference type="ChEBI" id="CHEBI:18420"/>
    </ligand>
</feature>
<name>A0A9W8MXF1_9AGAR</name>
<feature type="binding site" evidence="4">
    <location>
        <begin position="68"/>
        <end position="73"/>
    </location>
    <ligand>
        <name>GTP</name>
        <dbReference type="ChEBI" id="CHEBI:37565"/>
    </ligand>
</feature>
<evidence type="ECO:0000256" key="2">
    <source>
        <dbReference type="ARBA" id="ARBA00023134"/>
    </source>
</evidence>
<dbReference type="OrthoDB" id="5817230at2759"/>
<feature type="region of interest" description="Disordered" evidence="6">
    <location>
        <begin position="120"/>
        <end position="166"/>
    </location>
</feature>
<evidence type="ECO:0000256" key="4">
    <source>
        <dbReference type="PIRSR" id="PIRSR601019-1"/>
    </source>
</evidence>
<evidence type="ECO:0000256" key="1">
    <source>
        <dbReference type="ARBA" id="ARBA00022741"/>
    </source>
</evidence>
<keyword evidence="5" id="KW-0460">Magnesium</keyword>
<dbReference type="AlphaFoldDB" id="A0A9W8MXF1"/>
<protein>
    <submittedName>
        <fullName evidence="7">Uncharacterized protein</fullName>
    </submittedName>
</protein>
<dbReference type="InterPro" id="IPR001019">
    <property type="entry name" value="Gprotein_alpha_su"/>
</dbReference>
<dbReference type="GO" id="GO:0046872">
    <property type="term" value="F:metal ion binding"/>
    <property type="evidence" value="ECO:0007669"/>
    <property type="project" value="UniProtKB-KW"/>
</dbReference>
<dbReference type="Pfam" id="PF00503">
    <property type="entry name" value="G-alpha"/>
    <property type="match status" value="1"/>
</dbReference>
<evidence type="ECO:0000256" key="5">
    <source>
        <dbReference type="PIRSR" id="PIRSR601019-2"/>
    </source>
</evidence>
<reference evidence="7" key="1">
    <citation type="submission" date="2022-07" db="EMBL/GenBank/DDBJ databases">
        <title>Genome Sequence of Agrocybe chaxingu.</title>
        <authorList>
            <person name="Buettner E."/>
        </authorList>
    </citation>
    <scope>NUCLEOTIDE SEQUENCE</scope>
    <source>
        <strain evidence="7">MP-N11</strain>
    </source>
</reference>
<sequence>MGATEPDPFAIFHTPPPDETPGERAEREAKEAAAKRVSDIIDDQLRAEKLALKKDKYVVRVLLLGQAESGKSTTLKNFRMCYARAAWDAERASWRSVIQLNIVRSIVTIVEVLQAEMDDEPIEPGTPTAPFSPYLPTHPSLNLRDLNRPTLVRGHTRSRSSRCRAS</sequence>
<evidence type="ECO:0000313" key="8">
    <source>
        <dbReference type="Proteomes" id="UP001148786"/>
    </source>
</evidence>
<dbReference type="GO" id="GO:0003924">
    <property type="term" value="F:GTPase activity"/>
    <property type="evidence" value="ECO:0007669"/>
    <property type="project" value="InterPro"/>
</dbReference>
<dbReference type="PANTHER" id="PTHR10218">
    <property type="entry name" value="GTP-BINDING PROTEIN ALPHA SUBUNIT"/>
    <property type="match status" value="1"/>
</dbReference>
<gene>
    <name evidence="7" type="ORF">NLJ89_g5201</name>
</gene>
<keyword evidence="2 4" id="KW-0342">GTP-binding</keyword>
<keyword evidence="1 4" id="KW-0547">Nucleotide-binding</keyword>
<dbReference type="GO" id="GO:0007188">
    <property type="term" value="P:adenylate cyclase-modulating G protein-coupled receptor signaling pathway"/>
    <property type="evidence" value="ECO:0007669"/>
    <property type="project" value="TreeGrafter"/>
</dbReference>
<organism evidence="7 8">
    <name type="scientific">Agrocybe chaxingu</name>
    <dbReference type="NCBI Taxonomy" id="84603"/>
    <lineage>
        <taxon>Eukaryota</taxon>
        <taxon>Fungi</taxon>
        <taxon>Dikarya</taxon>
        <taxon>Basidiomycota</taxon>
        <taxon>Agaricomycotina</taxon>
        <taxon>Agaricomycetes</taxon>
        <taxon>Agaricomycetidae</taxon>
        <taxon>Agaricales</taxon>
        <taxon>Agaricineae</taxon>
        <taxon>Strophariaceae</taxon>
        <taxon>Agrocybe</taxon>
    </lineage>
</organism>
<dbReference type="GO" id="GO:0005525">
    <property type="term" value="F:GTP binding"/>
    <property type="evidence" value="ECO:0007669"/>
    <property type="project" value="UniProtKB-KW"/>
</dbReference>
<keyword evidence="8" id="KW-1185">Reference proteome</keyword>